<dbReference type="GO" id="GO:0006355">
    <property type="term" value="P:regulation of DNA-templated transcription"/>
    <property type="evidence" value="ECO:0007669"/>
    <property type="project" value="InterPro"/>
</dbReference>
<dbReference type="EMBL" id="BLKT01000003">
    <property type="protein sequence ID" value="GFG57828.1"/>
    <property type="molecule type" value="Genomic_DNA"/>
</dbReference>
<dbReference type="GO" id="GO:0004016">
    <property type="term" value="F:adenylate cyclase activity"/>
    <property type="evidence" value="ECO:0007669"/>
    <property type="project" value="TreeGrafter"/>
</dbReference>
<dbReference type="PANTHER" id="PTHR16305">
    <property type="entry name" value="TESTICULAR SOLUBLE ADENYLYL CYCLASE"/>
    <property type="match status" value="1"/>
</dbReference>
<dbReference type="Proteomes" id="UP000465241">
    <property type="component" value="Unassembled WGS sequence"/>
</dbReference>
<keyword evidence="2" id="KW-0067">ATP-binding</keyword>
<dbReference type="GO" id="GO:0005524">
    <property type="term" value="F:ATP binding"/>
    <property type="evidence" value="ECO:0007669"/>
    <property type="project" value="UniProtKB-KW"/>
</dbReference>
<protein>
    <submittedName>
        <fullName evidence="4">Helix-turn-helix transcriptional regulator</fullName>
    </submittedName>
</protein>
<dbReference type="RefSeq" id="WP_246243776.1">
    <property type="nucleotide sequence ID" value="NZ_BAAAMC010000047.1"/>
</dbReference>
<dbReference type="InterPro" id="IPR041664">
    <property type="entry name" value="AAA_16"/>
</dbReference>
<dbReference type="InterPro" id="IPR027417">
    <property type="entry name" value="P-loop_NTPase"/>
</dbReference>
<reference evidence="4 5" key="1">
    <citation type="journal article" date="2019" name="Emerg. Microbes Infect.">
        <title>Comprehensive subspecies identification of 175 nontuberculous mycobacteria species based on 7547 genomic profiles.</title>
        <authorList>
            <person name="Matsumoto Y."/>
            <person name="Kinjo T."/>
            <person name="Motooka D."/>
            <person name="Nabeya D."/>
            <person name="Jung N."/>
            <person name="Uechi K."/>
            <person name="Horii T."/>
            <person name="Iida T."/>
            <person name="Fujita J."/>
            <person name="Nakamura S."/>
        </authorList>
    </citation>
    <scope>NUCLEOTIDE SEQUENCE [LARGE SCALE GENOMIC DNA]</scope>
    <source>
        <strain evidence="4 5">JCM 13392</strain>
    </source>
</reference>
<dbReference type="Gene3D" id="1.10.10.10">
    <property type="entry name" value="Winged helix-like DNA-binding domain superfamily/Winged helix DNA-binding domain"/>
    <property type="match status" value="1"/>
</dbReference>
<evidence type="ECO:0000313" key="5">
    <source>
        <dbReference type="Proteomes" id="UP000465241"/>
    </source>
</evidence>
<dbReference type="PRINTS" id="PR00038">
    <property type="entry name" value="HTHLUXR"/>
</dbReference>
<dbReference type="GO" id="GO:0005737">
    <property type="term" value="C:cytoplasm"/>
    <property type="evidence" value="ECO:0007669"/>
    <property type="project" value="TreeGrafter"/>
</dbReference>
<proteinExistence type="predicted"/>
<evidence type="ECO:0000259" key="3">
    <source>
        <dbReference type="PROSITE" id="PS50043"/>
    </source>
</evidence>
<dbReference type="SUPFAM" id="SSF52540">
    <property type="entry name" value="P-loop containing nucleoside triphosphate hydrolases"/>
    <property type="match status" value="1"/>
</dbReference>
<dbReference type="SUPFAM" id="SSF46894">
    <property type="entry name" value="C-terminal effector domain of the bipartite response regulators"/>
    <property type="match status" value="1"/>
</dbReference>
<keyword evidence="1" id="KW-0547">Nucleotide-binding</keyword>
<dbReference type="Pfam" id="PF13191">
    <property type="entry name" value="AAA_16"/>
    <property type="match status" value="1"/>
</dbReference>
<name>A0A7I9WKF5_9MYCO</name>
<dbReference type="InterPro" id="IPR000792">
    <property type="entry name" value="Tscrpt_reg_LuxR_C"/>
</dbReference>
<comment type="caution">
    <text evidence="4">The sequence shown here is derived from an EMBL/GenBank/DDBJ whole genome shotgun (WGS) entry which is preliminary data.</text>
</comment>
<evidence type="ECO:0000256" key="2">
    <source>
        <dbReference type="ARBA" id="ARBA00022840"/>
    </source>
</evidence>
<dbReference type="SMART" id="SM00421">
    <property type="entry name" value="HTH_LUXR"/>
    <property type="match status" value="1"/>
</dbReference>
<organism evidence="4 5">
    <name type="scientific">Mycolicibacterium murale</name>
    <dbReference type="NCBI Taxonomy" id="182220"/>
    <lineage>
        <taxon>Bacteria</taxon>
        <taxon>Bacillati</taxon>
        <taxon>Actinomycetota</taxon>
        <taxon>Actinomycetes</taxon>
        <taxon>Mycobacteriales</taxon>
        <taxon>Mycobacteriaceae</taxon>
        <taxon>Mycolicibacterium</taxon>
    </lineage>
</organism>
<dbReference type="PROSITE" id="PS50043">
    <property type="entry name" value="HTH_LUXR_2"/>
    <property type="match status" value="1"/>
</dbReference>
<evidence type="ECO:0000256" key="1">
    <source>
        <dbReference type="ARBA" id="ARBA00022741"/>
    </source>
</evidence>
<dbReference type="InterPro" id="IPR036388">
    <property type="entry name" value="WH-like_DNA-bd_sf"/>
</dbReference>
<sequence length="903" mass="95726">MDLVGRRDECRALEDVVRAVHSGHSHVLVLAGEAGIGKTALLDTAAGLADCQVLRIVGVESDMEFAFAAIHQLSAALADDVGHIPAPQRDALLTAFGEIAGPTPDPFVVGLAILSLLSEASPLVLLVDDQQWLDRASARLLAFVARRLAAEAVTMVFATRSVGDELRGLPLLTIGGLPDDDACALLAWAVDGPVDPRVRDQIVAEARGNPLALLELPRTLSPGELAGGFGWPTASVPHSLEGTFRRQLEGLPLPTRRLLALAAADPAGDPTVMWGAADILGVDAAAAAPAIDAGLAEIGVRVRFRHPLVRASAYRSVPLSDRQRMHAALAAVMDPVTDRDRRAWHLGHATVGPDDLVADELERAAALVQARGGITAAAAFLERSAELTIDRRLRCDRALAAASAKAQAGALDAARTLLGAAEAAAQTELQRARADLVRAQLAFISRHGNEAAPPLLNAARQLETIDARLARETYLDAMSAALFAGRLAGDCGLLEVSRAALAATRVMSAPTPADLLLDGLATQYSVGFEKGLPAVRAALSSWGVDTDVEEEVRWTLLACLAASRAWDVDRHAQLGHRYVHLVRTLGTVTQLPLALSCEIAPLLFTGQFGEAARLVEEMNGVLDALGQRLSPYPAIALAGMRGDASVLARISDTARVDATHRGEGHGLTVIAWAEAVTANARCDYRTARDAATEASSCGAEGGASWWALPELVEATARLRDPRAALEALEGLRETTSASGTDWALGLEARCRALVADGDNAEACHLEAITRLDRGGLRPDLARAHLLYGEWLRRTRRRVDARVHLHAAHALFAAIGMSAFAERARHELTATGAKVRRRSAPTAAGALTPQEAQIARLARDGLSNPEIGARLFISARTVQYHLAKVFTKLGIRSRSQLETALPDQ</sequence>
<keyword evidence="5" id="KW-1185">Reference proteome</keyword>
<dbReference type="Gene3D" id="3.40.50.300">
    <property type="entry name" value="P-loop containing nucleotide triphosphate hydrolases"/>
    <property type="match status" value="1"/>
</dbReference>
<dbReference type="GO" id="GO:0003677">
    <property type="term" value="F:DNA binding"/>
    <property type="evidence" value="ECO:0007669"/>
    <property type="project" value="InterPro"/>
</dbReference>
<dbReference type="PANTHER" id="PTHR16305:SF35">
    <property type="entry name" value="TRANSCRIPTIONAL ACTIVATOR DOMAIN"/>
    <property type="match status" value="1"/>
</dbReference>
<evidence type="ECO:0000313" key="4">
    <source>
        <dbReference type="EMBL" id="GFG57828.1"/>
    </source>
</evidence>
<dbReference type="Pfam" id="PF00196">
    <property type="entry name" value="GerE"/>
    <property type="match status" value="1"/>
</dbReference>
<dbReference type="AlphaFoldDB" id="A0A7I9WKF5"/>
<gene>
    <name evidence="4" type="ORF">MMUR_19640</name>
</gene>
<dbReference type="InterPro" id="IPR016032">
    <property type="entry name" value="Sig_transdc_resp-reg_C-effctor"/>
</dbReference>
<dbReference type="CDD" id="cd06170">
    <property type="entry name" value="LuxR_C_like"/>
    <property type="match status" value="1"/>
</dbReference>
<accession>A0A7I9WKF5</accession>
<feature type="domain" description="HTH luxR-type" evidence="3">
    <location>
        <begin position="839"/>
        <end position="903"/>
    </location>
</feature>